<dbReference type="PANTHER" id="PTHR38766:SF1">
    <property type="entry name" value="FLAGELLAR PROTEIN FLIO"/>
    <property type="match status" value="1"/>
</dbReference>
<dbReference type="KEGG" id="pkc:PKB_3938"/>
<feature type="signal peptide" evidence="8">
    <location>
        <begin position="1"/>
        <end position="22"/>
    </location>
</feature>
<accession>A0A024HL59</accession>
<evidence type="ECO:0000256" key="5">
    <source>
        <dbReference type="ARBA" id="ARBA00023143"/>
    </source>
</evidence>
<dbReference type="NCBIfam" id="TIGR03500">
    <property type="entry name" value="FliO_TIGR"/>
    <property type="match status" value="1"/>
</dbReference>
<dbReference type="PATRIC" id="fig|1301098.3.peg.3942"/>
<reference evidence="9 10" key="2">
    <citation type="submission" date="2014-05" db="EMBL/GenBank/DDBJ databases">
        <title>Genome sequence of the 3-chlorobenzoate degrading bacterium Pseudomonas knackmussii B13 shows multiple evidence for horizontal gene transfer.</title>
        <authorList>
            <person name="Miyazaki R."/>
            <person name="Bertelli C."/>
            <person name="Falquet L."/>
            <person name="Robinson-Rechavi M."/>
            <person name="Gharib W."/>
            <person name="Roy S."/>
            <person name="Van der Meer J.R."/>
        </authorList>
    </citation>
    <scope>NUCLEOTIDE SEQUENCE [LARGE SCALE GENOMIC DNA]</scope>
    <source>
        <strain evidence="9 10">B13</strain>
    </source>
</reference>
<evidence type="ECO:0000256" key="4">
    <source>
        <dbReference type="ARBA" id="ARBA00023136"/>
    </source>
</evidence>
<dbReference type="GO" id="GO:0005886">
    <property type="term" value="C:plasma membrane"/>
    <property type="evidence" value="ECO:0007669"/>
    <property type="project" value="UniProtKB-SubCell"/>
</dbReference>
<keyword evidence="3 7" id="KW-1133">Transmembrane helix</keyword>
<organism evidence="9 10">
    <name type="scientific">Pseudomonas knackmussii (strain DSM 6978 / CCUG 54928 / LMG 23759 / B13)</name>
    <dbReference type="NCBI Taxonomy" id="1301098"/>
    <lineage>
        <taxon>Bacteria</taxon>
        <taxon>Pseudomonadati</taxon>
        <taxon>Pseudomonadota</taxon>
        <taxon>Gammaproteobacteria</taxon>
        <taxon>Pseudomonadales</taxon>
        <taxon>Pseudomonadaceae</taxon>
        <taxon>Pseudomonas</taxon>
    </lineage>
</organism>
<keyword evidence="8" id="KW-0732">Signal</keyword>
<evidence type="ECO:0000256" key="3">
    <source>
        <dbReference type="ARBA" id="ARBA00022989"/>
    </source>
</evidence>
<evidence type="ECO:0000313" key="10">
    <source>
        <dbReference type="Proteomes" id="UP000025241"/>
    </source>
</evidence>
<comment type="subcellular location">
    <subcellularLocation>
        <location evidence="7">Cell membrane</location>
    </subcellularLocation>
    <subcellularLocation>
        <location evidence="7">Bacterial flagellum basal body</location>
    </subcellularLocation>
</comment>
<dbReference type="GO" id="GO:0044781">
    <property type="term" value="P:bacterial-type flagellum organization"/>
    <property type="evidence" value="ECO:0007669"/>
    <property type="project" value="UniProtKB-UniRule"/>
</dbReference>
<keyword evidence="1 7" id="KW-1003">Cell membrane</keyword>
<dbReference type="Pfam" id="PF04347">
    <property type="entry name" value="FliO"/>
    <property type="match status" value="1"/>
</dbReference>
<feature type="transmembrane region" description="Helical" evidence="7">
    <location>
        <begin position="53"/>
        <end position="74"/>
    </location>
</feature>
<evidence type="ECO:0000256" key="8">
    <source>
        <dbReference type="SAM" id="SignalP"/>
    </source>
</evidence>
<evidence type="ECO:0000256" key="7">
    <source>
        <dbReference type="RuleBase" id="RU362064"/>
    </source>
</evidence>
<evidence type="ECO:0000256" key="2">
    <source>
        <dbReference type="ARBA" id="ARBA00022692"/>
    </source>
</evidence>
<evidence type="ECO:0000256" key="6">
    <source>
        <dbReference type="ARBA" id="ARBA00037937"/>
    </source>
</evidence>
<keyword evidence="2 7" id="KW-0812">Transmembrane</keyword>
<sequence>MGRLYAFLLTLPLLGLAGLASAAEDDAAVAPAPAIVHASTSPSLITGSAGAQLLQLLVGLVLVVGLIFLLAWLVRRMQHFGPRSNQAIKLVASQALSPRDRLLLVQVGEEQILLGLTPGRITPLHVLKEPVRSVEPAEPATPEFAQRLLELLNKDKGRPQ</sequence>
<dbReference type="InterPro" id="IPR022781">
    <property type="entry name" value="Flagellar_biosynth_FliO"/>
</dbReference>
<dbReference type="RefSeq" id="WP_043253641.1">
    <property type="nucleotide sequence ID" value="NZ_HG322950.1"/>
</dbReference>
<keyword evidence="4 7" id="KW-0472">Membrane</keyword>
<dbReference type="Proteomes" id="UP000025241">
    <property type="component" value="Chromosome I"/>
</dbReference>
<feature type="chain" id="PRO_5001530233" description="Flagellar protein" evidence="8">
    <location>
        <begin position="23"/>
        <end position="160"/>
    </location>
</feature>
<keyword evidence="10" id="KW-1185">Reference proteome</keyword>
<evidence type="ECO:0000313" key="9">
    <source>
        <dbReference type="EMBL" id="CDF85267.1"/>
    </source>
</evidence>
<comment type="similarity">
    <text evidence="6 7">Belongs to the FliO/MopB family.</text>
</comment>
<dbReference type="GO" id="GO:0009425">
    <property type="term" value="C:bacterial-type flagellum basal body"/>
    <property type="evidence" value="ECO:0007669"/>
    <property type="project" value="UniProtKB-SubCell"/>
</dbReference>
<evidence type="ECO:0000256" key="1">
    <source>
        <dbReference type="ARBA" id="ARBA00022475"/>
    </source>
</evidence>
<dbReference type="InterPro" id="IPR052205">
    <property type="entry name" value="FliO/MopB"/>
</dbReference>
<dbReference type="OrthoDB" id="5741235at2"/>
<protein>
    <recommendedName>
        <fullName evidence="7">Flagellar protein</fullName>
    </recommendedName>
</protein>
<reference evidence="9 10" key="1">
    <citation type="submission" date="2013-03" db="EMBL/GenBank/DDBJ databases">
        <authorList>
            <person name="Linke B."/>
        </authorList>
    </citation>
    <scope>NUCLEOTIDE SEQUENCE [LARGE SCALE GENOMIC DNA]</scope>
    <source>
        <strain evidence="9 10">B13</strain>
    </source>
</reference>
<dbReference type="eggNOG" id="COG3190">
    <property type="taxonomic scope" value="Bacteria"/>
</dbReference>
<dbReference type="AlphaFoldDB" id="A0A024HL59"/>
<keyword evidence="5 7" id="KW-0975">Bacterial flagellum</keyword>
<gene>
    <name evidence="9" type="ORF">PKB_3938</name>
</gene>
<dbReference type="PANTHER" id="PTHR38766">
    <property type="entry name" value="FLAGELLAR PROTEIN FLIO"/>
    <property type="match status" value="1"/>
</dbReference>
<dbReference type="HOGENOM" id="CLU_113213_2_0_6"/>
<dbReference type="EMBL" id="HG322950">
    <property type="protein sequence ID" value="CDF85267.1"/>
    <property type="molecule type" value="Genomic_DNA"/>
</dbReference>
<dbReference type="STRING" id="1301098.PKB_3938"/>
<name>A0A024HL59_PSEKB</name>
<proteinExistence type="inferred from homology"/>